<reference evidence="1 2" key="1">
    <citation type="submission" date="2021-06" db="EMBL/GenBank/DDBJ databases">
        <title>Caerostris extrusa draft genome.</title>
        <authorList>
            <person name="Kono N."/>
            <person name="Arakawa K."/>
        </authorList>
    </citation>
    <scope>NUCLEOTIDE SEQUENCE [LARGE SCALE GENOMIC DNA]</scope>
</reference>
<keyword evidence="2" id="KW-1185">Reference proteome</keyword>
<evidence type="ECO:0000313" key="1">
    <source>
        <dbReference type="EMBL" id="GIY15522.1"/>
    </source>
</evidence>
<protein>
    <submittedName>
        <fullName evidence="1">Uncharacterized protein</fullName>
    </submittedName>
</protein>
<dbReference type="EMBL" id="BPLR01007243">
    <property type="protein sequence ID" value="GIY15522.1"/>
    <property type="molecule type" value="Genomic_DNA"/>
</dbReference>
<name>A0AAV4R5M1_CAEEX</name>
<dbReference type="AlphaFoldDB" id="A0AAV4R5M1"/>
<proteinExistence type="predicted"/>
<evidence type="ECO:0000313" key="2">
    <source>
        <dbReference type="Proteomes" id="UP001054945"/>
    </source>
</evidence>
<sequence>MDCGSCCFGTSFVGVDEAEKREFCRSLFTFNLFQKFRLLPSLTSAIRVCTSLFTPRTGRAAATHHVELATTLRSERPLCRKRYFR</sequence>
<dbReference type="Proteomes" id="UP001054945">
    <property type="component" value="Unassembled WGS sequence"/>
</dbReference>
<gene>
    <name evidence="1" type="ORF">CEXT_739371</name>
</gene>
<accession>A0AAV4R5M1</accession>
<organism evidence="1 2">
    <name type="scientific">Caerostris extrusa</name>
    <name type="common">Bark spider</name>
    <name type="synonym">Caerostris bankana</name>
    <dbReference type="NCBI Taxonomy" id="172846"/>
    <lineage>
        <taxon>Eukaryota</taxon>
        <taxon>Metazoa</taxon>
        <taxon>Ecdysozoa</taxon>
        <taxon>Arthropoda</taxon>
        <taxon>Chelicerata</taxon>
        <taxon>Arachnida</taxon>
        <taxon>Araneae</taxon>
        <taxon>Araneomorphae</taxon>
        <taxon>Entelegynae</taxon>
        <taxon>Araneoidea</taxon>
        <taxon>Araneidae</taxon>
        <taxon>Caerostris</taxon>
    </lineage>
</organism>
<comment type="caution">
    <text evidence="1">The sequence shown here is derived from an EMBL/GenBank/DDBJ whole genome shotgun (WGS) entry which is preliminary data.</text>
</comment>